<dbReference type="Pfam" id="PF22206">
    <property type="entry name" value="Cas_Csm6_6H"/>
    <property type="match status" value="1"/>
</dbReference>
<dbReference type="Proteomes" id="UP001205919">
    <property type="component" value="Unassembled WGS sequence"/>
</dbReference>
<organism evidence="3 4">
    <name type="scientific">Cloacibacillus evryensis</name>
    <dbReference type="NCBI Taxonomy" id="508460"/>
    <lineage>
        <taxon>Bacteria</taxon>
        <taxon>Thermotogati</taxon>
        <taxon>Synergistota</taxon>
        <taxon>Synergistia</taxon>
        <taxon>Synergistales</taxon>
        <taxon>Synergistaceae</taxon>
        <taxon>Cloacibacillus</taxon>
    </lineage>
</organism>
<proteinExistence type="predicted"/>
<gene>
    <name evidence="3" type="ORF">NE630_06130</name>
</gene>
<keyword evidence="4" id="KW-1185">Reference proteome</keyword>
<evidence type="ECO:0000313" key="3">
    <source>
        <dbReference type="EMBL" id="MCQ4814007.1"/>
    </source>
</evidence>
<name>A0AAW5K234_9BACT</name>
<dbReference type="RefSeq" id="WP_169732203.1">
    <property type="nucleotide sequence ID" value="NZ_CABKQM010000008.1"/>
</dbReference>
<sequence length="450" mass="50639">MQKDKSVLFSPIGSTDPISNCRDGGMLHIARIYKPSKVILYFSDEMLAFEKTDHRYTRALSLLGEKLSHGFDVEVQKCADITEVHKFDLFYEEFEKRLKKISDENPESEILVNISSGTPAMKSALQFIAALGSVERLTAIQVATPEKKCNKHRAPAVNYDLETEWACDEDNETETFEDRSEVSGSLNLAARIKRETLIKHVEAYDYHAALSIAVGLGDKIPPLALKLLDAAAARAQLNLNRIQISLKETGVKIIPVESSDLRNIAEYLLWLDVKLKRGELADFIRGLTPLIADLFEYYISKVLKIDIRKYCDSSGEYSLKLKRYKLERTSEGMKILEMLDAQFNCYKDDYLSSKNMLCILKAFCADKMAAELFENIRNVESAVRNIAAHEIIAITPELIEKKTRENGCASAPAGILNMLFKAAELYGIPQGKIKNSYGEMNELIKEALKG</sequence>
<dbReference type="Pfam" id="PF09659">
    <property type="entry name" value="Cas_Csm6_HEPN"/>
    <property type="match status" value="1"/>
</dbReference>
<reference evidence="3 4" key="1">
    <citation type="submission" date="2022-06" db="EMBL/GenBank/DDBJ databases">
        <title>Isolation of gut microbiota from human fecal samples.</title>
        <authorList>
            <person name="Pamer E.G."/>
            <person name="Barat B."/>
            <person name="Waligurski E."/>
            <person name="Medina S."/>
            <person name="Paddock L."/>
            <person name="Mostad J."/>
        </authorList>
    </citation>
    <scope>NUCLEOTIDE SEQUENCE [LARGE SCALE GENOMIC DNA]</scope>
    <source>
        <strain evidence="3 4">DFI.9.90</strain>
    </source>
</reference>
<accession>A0AAW5K234</accession>
<dbReference type="EMBL" id="JANFYT010000010">
    <property type="protein sequence ID" value="MCQ4814007.1"/>
    <property type="molecule type" value="Genomic_DNA"/>
</dbReference>
<feature type="domain" description="Csm6 CARF" evidence="2">
    <location>
        <begin position="79"/>
        <end position="175"/>
    </location>
</feature>
<dbReference type="NCBIfam" id="TIGR02672">
    <property type="entry name" value="cas_csm6"/>
    <property type="match status" value="1"/>
</dbReference>
<dbReference type="AlphaFoldDB" id="A0AAW5K234"/>
<evidence type="ECO:0000259" key="1">
    <source>
        <dbReference type="Pfam" id="PF09659"/>
    </source>
</evidence>
<feature type="domain" description="Csm6 HEPN" evidence="1">
    <location>
        <begin position="262"/>
        <end position="444"/>
    </location>
</feature>
<dbReference type="GeneID" id="95756093"/>
<evidence type="ECO:0000313" key="4">
    <source>
        <dbReference type="Proteomes" id="UP001205919"/>
    </source>
</evidence>
<dbReference type="InterPro" id="IPR053955">
    <property type="entry name" value="Csm6_CARF"/>
</dbReference>
<comment type="caution">
    <text evidence="3">The sequence shown here is derived from an EMBL/GenBank/DDBJ whole genome shotgun (WGS) entry which is preliminary data.</text>
</comment>
<evidence type="ECO:0000259" key="2">
    <source>
        <dbReference type="Pfam" id="PF22208"/>
    </source>
</evidence>
<dbReference type="Pfam" id="PF22208">
    <property type="entry name" value="Cas_Csm6_CARF"/>
    <property type="match status" value="1"/>
</dbReference>
<dbReference type="InterPro" id="IPR013489">
    <property type="entry name" value="CRISPR-assoc_prot_Csm6"/>
</dbReference>
<evidence type="ECO:0008006" key="5">
    <source>
        <dbReference type="Google" id="ProtNLM"/>
    </source>
</evidence>
<dbReference type="InterPro" id="IPR053941">
    <property type="entry name" value="Csm6_HEPN"/>
</dbReference>
<protein>
    <recommendedName>
        <fullName evidence="5">CRISPR-associated protein Csm6</fullName>
    </recommendedName>
</protein>